<organism evidence="1 2">
    <name type="scientific">Massariosphaeria phaeospora</name>
    <dbReference type="NCBI Taxonomy" id="100035"/>
    <lineage>
        <taxon>Eukaryota</taxon>
        <taxon>Fungi</taxon>
        <taxon>Dikarya</taxon>
        <taxon>Ascomycota</taxon>
        <taxon>Pezizomycotina</taxon>
        <taxon>Dothideomycetes</taxon>
        <taxon>Pleosporomycetidae</taxon>
        <taxon>Pleosporales</taxon>
        <taxon>Pleosporales incertae sedis</taxon>
        <taxon>Massariosphaeria</taxon>
    </lineage>
</organism>
<keyword evidence="2" id="KW-1185">Reference proteome</keyword>
<dbReference type="OrthoDB" id="10261384at2759"/>
<dbReference type="Gene3D" id="3.40.50.11960">
    <property type="match status" value="1"/>
</dbReference>
<dbReference type="Proteomes" id="UP000481861">
    <property type="component" value="Unassembled WGS sequence"/>
</dbReference>
<dbReference type="GO" id="GO:0030674">
    <property type="term" value="F:protein-macromolecule adaptor activity"/>
    <property type="evidence" value="ECO:0007669"/>
    <property type="project" value="TreeGrafter"/>
</dbReference>
<dbReference type="Pfam" id="PF10199">
    <property type="entry name" value="Adaptin_binding"/>
    <property type="match status" value="1"/>
</dbReference>
<proteinExistence type="predicted"/>
<dbReference type="PANTHER" id="PTHR28043:SF1">
    <property type="entry name" value="INCREASED RECOMBINATION CENTERS PROTEIN 6"/>
    <property type="match status" value="1"/>
</dbReference>
<evidence type="ECO:0000313" key="2">
    <source>
        <dbReference type="Proteomes" id="UP000481861"/>
    </source>
</evidence>
<dbReference type="GO" id="GO:0016192">
    <property type="term" value="P:vesicle-mediated transport"/>
    <property type="evidence" value="ECO:0007669"/>
    <property type="project" value="InterPro"/>
</dbReference>
<reference evidence="1 2" key="1">
    <citation type="submission" date="2020-01" db="EMBL/GenBank/DDBJ databases">
        <authorList>
            <consortium name="DOE Joint Genome Institute"/>
            <person name="Haridas S."/>
            <person name="Albert R."/>
            <person name="Binder M."/>
            <person name="Bloem J."/>
            <person name="Labutti K."/>
            <person name="Salamov A."/>
            <person name="Andreopoulos B."/>
            <person name="Baker S.E."/>
            <person name="Barry K."/>
            <person name="Bills G."/>
            <person name="Bluhm B.H."/>
            <person name="Cannon C."/>
            <person name="Castanera R."/>
            <person name="Culley D.E."/>
            <person name="Daum C."/>
            <person name="Ezra D."/>
            <person name="Gonzalez J.B."/>
            <person name="Henrissat B."/>
            <person name="Kuo A."/>
            <person name="Liang C."/>
            <person name="Lipzen A."/>
            <person name="Lutzoni F."/>
            <person name="Magnuson J."/>
            <person name="Mondo S."/>
            <person name="Nolan M."/>
            <person name="Ohm R."/>
            <person name="Pangilinan J."/>
            <person name="Park H.-J.H."/>
            <person name="Ramirez L."/>
            <person name="Alfaro M."/>
            <person name="Sun H."/>
            <person name="Tritt A."/>
            <person name="Yoshinaga Y."/>
            <person name="Zwiers L.-H.L."/>
            <person name="Turgeon B.G."/>
            <person name="Goodwin S.B."/>
            <person name="Spatafora J.W."/>
            <person name="Crous P.W."/>
            <person name="Grigoriev I.V."/>
        </authorList>
    </citation>
    <scope>NUCLEOTIDE SEQUENCE [LARGE SCALE GENOMIC DNA]</scope>
    <source>
        <strain evidence="1 2">CBS 611.86</strain>
    </source>
</reference>
<accession>A0A7C8IDG1</accession>
<sequence>MEIQNPRRILVLGAPESGVLNLLKDLTGSAPEPSTDTTAGLTHTWDLSTRYYTAKLPIWIDEIPNIEDWRAEFIKPEAKEVVTVVGAWVFCFKKPVAEKDVILIKDTLKAIADVIEKAYGYGGDAVCLAVATPQSTTPYLDKPSEEWDDICIEYGFEFVDSESKGKNEFGEEMGVKRVEEALKAHDWEGGEGDLDFEADDEFGASFDAEEVEMNMELFGMKNAVHGMDEDEDEEAGVEELENMMRRMVAVKDMGEGMPEAERKRFAAKAVNDLMKDL</sequence>
<name>A0A7C8IDG1_9PLEO</name>
<dbReference type="InterPro" id="IPR034627">
    <property type="entry name" value="Irc6"/>
</dbReference>
<gene>
    <name evidence="1" type="ORF">BDV95DRAFT_488930</name>
</gene>
<evidence type="ECO:0000313" key="1">
    <source>
        <dbReference type="EMBL" id="KAF2873513.1"/>
    </source>
</evidence>
<dbReference type="PANTHER" id="PTHR28043">
    <property type="entry name" value="INCREASED RECOMBINATION CENTERS PROTEIN 6"/>
    <property type="match status" value="1"/>
</dbReference>
<dbReference type="AlphaFoldDB" id="A0A7C8IDG1"/>
<comment type="caution">
    <text evidence="1">The sequence shown here is derived from an EMBL/GenBank/DDBJ whole genome shotgun (WGS) entry which is preliminary data.</text>
</comment>
<dbReference type="EMBL" id="JAADJZ010000007">
    <property type="protein sequence ID" value="KAF2873513.1"/>
    <property type="molecule type" value="Genomic_DNA"/>
</dbReference>
<protein>
    <recommendedName>
        <fullName evidence="3">Alpha and gamma adaptin binding protein p34-domain-containing protein</fullName>
    </recommendedName>
</protein>
<evidence type="ECO:0008006" key="3">
    <source>
        <dbReference type="Google" id="ProtNLM"/>
    </source>
</evidence>